<keyword evidence="1" id="KW-0472">Membrane</keyword>
<evidence type="ECO:0000313" key="3">
    <source>
        <dbReference type="Proteomes" id="UP000271098"/>
    </source>
</evidence>
<keyword evidence="3" id="KW-1185">Reference proteome</keyword>
<dbReference type="OrthoDB" id="6510177at2759"/>
<evidence type="ECO:0000313" key="4">
    <source>
        <dbReference type="WBParaSite" id="GPUH_0001893101-mRNA-1"/>
    </source>
</evidence>
<dbReference type="InterPro" id="IPR051697">
    <property type="entry name" value="Patched_domain-protein"/>
</dbReference>
<keyword evidence="1" id="KW-1133">Transmembrane helix</keyword>
<dbReference type="PANTHER" id="PTHR10796">
    <property type="entry name" value="PATCHED-RELATED"/>
    <property type="match status" value="1"/>
</dbReference>
<reference evidence="4" key="1">
    <citation type="submission" date="2016-06" db="UniProtKB">
        <authorList>
            <consortium name="WormBaseParasite"/>
        </authorList>
    </citation>
    <scope>IDENTIFICATION</scope>
</reference>
<protein>
    <submittedName>
        <fullName evidence="4">SSD domain-containing protein</fullName>
    </submittedName>
</protein>
<dbReference type="GO" id="GO:0006897">
    <property type="term" value="P:endocytosis"/>
    <property type="evidence" value="ECO:0007669"/>
    <property type="project" value="TreeGrafter"/>
</dbReference>
<dbReference type="GO" id="GO:0030659">
    <property type="term" value="C:cytoplasmic vesicle membrane"/>
    <property type="evidence" value="ECO:0007669"/>
    <property type="project" value="TreeGrafter"/>
</dbReference>
<dbReference type="WBParaSite" id="GPUH_0001893101-mRNA-1">
    <property type="protein sequence ID" value="GPUH_0001893101-mRNA-1"/>
    <property type="gene ID" value="GPUH_0001893101"/>
</dbReference>
<evidence type="ECO:0000313" key="2">
    <source>
        <dbReference type="EMBL" id="VDN32698.1"/>
    </source>
</evidence>
<organism evidence="4">
    <name type="scientific">Gongylonema pulchrum</name>
    <dbReference type="NCBI Taxonomy" id="637853"/>
    <lineage>
        <taxon>Eukaryota</taxon>
        <taxon>Metazoa</taxon>
        <taxon>Ecdysozoa</taxon>
        <taxon>Nematoda</taxon>
        <taxon>Chromadorea</taxon>
        <taxon>Rhabditida</taxon>
        <taxon>Spirurina</taxon>
        <taxon>Spiruromorpha</taxon>
        <taxon>Spiruroidea</taxon>
        <taxon>Gongylonematidae</taxon>
        <taxon>Gongylonema</taxon>
    </lineage>
</organism>
<dbReference type="Proteomes" id="UP000271098">
    <property type="component" value="Unassembled WGS sequence"/>
</dbReference>
<proteinExistence type="predicted"/>
<gene>
    <name evidence="2" type="ORF">GPUH_LOCUS18906</name>
</gene>
<sequence length="249" mass="28697">MCISGHFEVKSEAGHQNKHSIEIGNEKKANATSCCGQGITRLKIELTPEKLFFQDSPIIETNNLLQEYQIPQHTMAQFYVNNPGNLSDPRRLQLLDQMVFELEHMKDTANGAILLRDSDLPAFLNWPEYEKWRGFVIFNETTLQKFFFTTAYYGENLKEWPERGVLLSKWRAIIDRYREFNVSVYMDDGLFLDLIENMPTDAWQSALGTLVCMAFICFIFLYDTFTVVVVSAAIVSIMTGKSSTFISYF</sequence>
<keyword evidence="1" id="KW-0812">Transmembrane</keyword>
<dbReference type="GO" id="GO:0018996">
    <property type="term" value="P:molting cycle, collagen and cuticulin-based cuticle"/>
    <property type="evidence" value="ECO:0007669"/>
    <property type="project" value="TreeGrafter"/>
</dbReference>
<name>A0A183ED65_9BILA</name>
<dbReference type="PANTHER" id="PTHR10796:SF88">
    <property type="entry name" value="SSD DOMAIN-CONTAINING PROTEIN"/>
    <property type="match status" value="1"/>
</dbReference>
<feature type="transmembrane region" description="Helical" evidence="1">
    <location>
        <begin position="207"/>
        <end position="235"/>
    </location>
</feature>
<dbReference type="EMBL" id="UYRT01087567">
    <property type="protein sequence ID" value="VDN32698.1"/>
    <property type="molecule type" value="Genomic_DNA"/>
</dbReference>
<evidence type="ECO:0000256" key="1">
    <source>
        <dbReference type="SAM" id="Phobius"/>
    </source>
</evidence>
<reference evidence="2 3" key="2">
    <citation type="submission" date="2018-11" db="EMBL/GenBank/DDBJ databases">
        <authorList>
            <consortium name="Pathogen Informatics"/>
        </authorList>
    </citation>
    <scope>NUCLEOTIDE SEQUENCE [LARGE SCALE GENOMIC DNA]</scope>
</reference>
<accession>A0A183ED65</accession>
<dbReference type="AlphaFoldDB" id="A0A183ED65"/>
<dbReference type="GO" id="GO:0005886">
    <property type="term" value="C:plasma membrane"/>
    <property type="evidence" value="ECO:0007669"/>
    <property type="project" value="TreeGrafter"/>
</dbReference>